<dbReference type="Proteomes" id="UP001500034">
    <property type="component" value="Unassembled WGS sequence"/>
</dbReference>
<feature type="region of interest" description="Disordered" evidence="1">
    <location>
        <begin position="592"/>
        <end position="621"/>
    </location>
</feature>
<protein>
    <recommendedName>
        <fullName evidence="4">Caspase domain-containing protein</fullName>
    </recommendedName>
</protein>
<proteinExistence type="predicted"/>
<accession>A0ABP7NQ89</accession>
<gene>
    <name evidence="2" type="ORF">GCM10022384_01930</name>
</gene>
<name>A0ABP7NQ89_9ACTN</name>
<dbReference type="InterPro" id="IPR015943">
    <property type="entry name" value="WD40/YVTN_repeat-like_dom_sf"/>
</dbReference>
<dbReference type="SUPFAM" id="SSF101898">
    <property type="entry name" value="NHL repeat"/>
    <property type="match status" value="1"/>
</dbReference>
<reference evidence="3" key="1">
    <citation type="journal article" date="2019" name="Int. J. Syst. Evol. Microbiol.">
        <title>The Global Catalogue of Microorganisms (GCM) 10K type strain sequencing project: providing services to taxonomists for standard genome sequencing and annotation.</title>
        <authorList>
            <consortium name="The Broad Institute Genomics Platform"/>
            <consortium name="The Broad Institute Genome Sequencing Center for Infectious Disease"/>
            <person name="Wu L."/>
            <person name="Ma J."/>
        </authorList>
    </citation>
    <scope>NUCLEOTIDE SEQUENCE [LARGE SCALE GENOMIC DNA]</scope>
    <source>
        <strain evidence="3">JCM 17027</strain>
    </source>
</reference>
<evidence type="ECO:0000313" key="2">
    <source>
        <dbReference type="EMBL" id="GAA3951892.1"/>
    </source>
</evidence>
<organism evidence="2 3">
    <name type="scientific">Streptomyces marokkonensis</name>
    <dbReference type="NCBI Taxonomy" id="324855"/>
    <lineage>
        <taxon>Bacteria</taxon>
        <taxon>Bacillati</taxon>
        <taxon>Actinomycetota</taxon>
        <taxon>Actinomycetes</taxon>
        <taxon>Kitasatosporales</taxon>
        <taxon>Streptomycetaceae</taxon>
        <taxon>Streptomyces</taxon>
    </lineage>
</organism>
<dbReference type="EMBL" id="BAABCQ010000002">
    <property type="protein sequence ID" value="GAA3951892.1"/>
    <property type="molecule type" value="Genomic_DNA"/>
</dbReference>
<evidence type="ECO:0000256" key="1">
    <source>
        <dbReference type="SAM" id="MobiDB-lite"/>
    </source>
</evidence>
<sequence length="1056" mass="110232">MTESARQTGYFCISGRPVYGGSFANLKKVPEEVQAVRASLGALGLTELFPGADGDGDALSHSDLRDALFDWSRGAAEYTGARTATLVIYATGHGFELGTDWVLAPTEYEAPDDQQNTDPLAVTKPADLIRALRQRGDLAQVLLILDACGAAPGGEQALLDTIAQAPYRTIEDQLDLWVVAAARRSEKALETVFSRALATALRDATAPSTGQPHLDLTQVMESVQDALSRTHQKARIVAGHGDPRCRALPNPRYMPPDPPAWLPSDWGWLSRGVVNGAAPGWYFTGREAALRIILDHLTGTGTAPPLWLTGSHGSGKTAVLGRVVTTATAEMRAALPVVARHGVLPADDLTLAAVHARGRTADRLAADIARSLGLTAASVPGLLAELRRHRPGAVRGIVVDHLDEAKESAALLTELVESLAALPAVRVVVGAARQLPDRPARRILNLDDPVHQGASSVGTYLRTRLAYGGHVSDGAVGALEQICGGCFTAAVAAADVLLREGTGSLERACEAAVARLDGLLRRTLQEFFPRTAAAVADTLTALCSFGDDLFLDVRTWAAVASRFVGTSVPTPLSPRELAACLPACGTLLVRRDAPSGEPGDTGAVHGEWRPRHPPPAGGRAPRRTVLRHLLDELRVADQGWENVPPHLLAVLAAAAADPTSGMQFLLDDPDFLLALPRPTMTRTVRALRGPDQAARTAVWNTQPRRGTLQQRRFALALAATRRGLTDLARAAGPIIAPCGSLEVLWANPGVRDRHTTTRVSAAGEPGPGSLITAHDDGTLIWWDGASGEQVASLTGVGPLRDLYAISDTGNAEEAQAAGDADGACALLVLMDGSVLRCTRDAADVGQVLRKGSGELPGPSASHPAGLLALADGRAVEVLSASGAGPVRVEVFRKPVVALAVAGRREGPVLWAATLDGVVHRWAPAGPANPERVALCPNPVRLVASADGETAVIVDAGGACTFVGGAAPLAGSVRPLGHAVRAVLLTADWFAVAGGDRDGSWLDTHSAVDGLGARWPLDGRPAGICSHGPDGLIVATSGALALLRARTGRSSVPGRSR</sequence>
<dbReference type="Gene3D" id="2.130.10.10">
    <property type="entry name" value="YVTN repeat-like/Quinoprotein amine dehydrogenase"/>
    <property type="match status" value="1"/>
</dbReference>
<evidence type="ECO:0008006" key="4">
    <source>
        <dbReference type="Google" id="ProtNLM"/>
    </source>
</evidence>
<comment type="caution">
    <text evidence="2">The sequence shown here is derived from an EMBL/GenBank/DDBJ whole genome shotgun (WGS) entry which is preliminary data.</text>
</comment>
<keyword evidence="3" id="KW-1185">Reference proteome</keyword>
<dbReference type="RefSeq" id="WP_345588208.1">
    <property type="nucleotide sequence ID" value="NZ_BAABCQ010000002.1"/>
</dbReference>
<evidence type="ECO:0000313" key="3">
    <source>
        <dbReference type="Proteomes" id="UP001500034"/>
    </source>
</evidence>